<dbReference type="PANTHER" id="PTHR12548:SF9">
    <property type="entry name" value="TRANSCRIPTION FACTOR DP"/>
    <property type="match status" value="1"/>
</dbReference>
<keyword evidence="6" id="KW-0175">Coiled coil</keyword>
<keyword evidence="10" id="KW-0131">Cell cycle</keyword>
<evidence type="ECO:0000259" key="13">
    <source>
        <dbReference type="SMART" id="SM01138"/>
    </source>
</evidence>
<dbReference type="Pfam" id="PF08781">
    <property type="entry name" value="DP"/>
    <property type="match status" value="1"/>
</dbReference>
<keyword evidence="9 11" id="KW-0539">Nucleus</keyword>
<keyword evidence="8 11" id="KW-0804">Transcription</keyword>
<evidence type="ECO:0000256" key="6">
    <source>
        <dbReference type="ARBA" id="ARBA00023054"/>
    </source>
</evidence>
<dbReference type="InterPro" id="IPR038168">
    <property type="entry name" value="TF_DP_C_sf"/>
</dbReference>
<evidence type="ECO:0000256" key="3">
    <source>
        <dbReference type="ARBA" id="ARBA00010940"/>
    </source>
</evidence>
<dbReference type="Gene3D" id="1.10.10.10">
    <property type="entry name" value="Winged helix-like DNA-binding domain superfamily/Winged helix DNA-binding domain"/>
    <property type="match status" value="1"/>
</dbReference>
<dbReference type="STRING" id="574566.I0Z983"/>
<organism evidence="15 16">
    <name type="scientific">Coccomyxa subellipsoidea (strain C-169)</name>
    <name type="common">Green microalga</name>
    <dbReference type="NCBI Taxonomy" id="574566"/>
    <lineage>
        <taxon>Eukaryota</taxon>
        <taxon>Viridiplantae</taxon>
        <taxon>Chlorophyta</taxon>
        <taxon>core chlorophytes</taxon>
        <taxon>Trebouxiophyceae</taxon>
        <taxon>Trebouxiophyceae incertae sedis</taxon>
        <taxon>Coccomyxaceae</taxon>
        <taxon>Coccomyxa</taxon>
        <taxon>Coccomyxa subellipsoidea</taxon>
    </lineage>
</organism>
<feature type="region of interest" description="Disordered" evidence="12">
    <location>
        <begin position="490"/>
        <end position="553"/>
    </location>
</feature>
<feature type="region of interest" description="Disordered" evidence="12">
    <location>
        <begin position="112"/>
        <end position="137"/>
    </location>
</feature>
<evidence type="ECO:0000256" key="12">
    <source>
        <dbReference type="SAM" id="MobiDB-lite"/>
    </source>
</evidence>
<dbReference type="EMBL" id="AGSI01000001">
    <property type="protein sequence ID" value="EIE27202.1"/>
    <property type="molecule type" value="Genomic_DNA"/>
</dbReference>
<dbReference type="PANTHER" id="PTHR12548">
    <property type="entry name" value="TRANSCRIPTION FACTOR DP"/>
    <property type="match status" value="1"/>
</dbReference>
<keyword evidence="7 11" id="KW-0238">DNA-binding</keyword>
<dbReference type="Pfam" id="PF02319">
    <property type="entry name" value="WHD_E2F_TDP"/>
    <property type="match status" value="1"/>
</dbReference>
<name>I0Z983_COCSC</name>
<comment type="subcellular location">
    <subcellularLocation>
        <location evidence="2">Cytoplasm</location>
    </subcellularLocation>
    <subcellularLocation>
        <location evidence="1 11">Nucleus</location>
    </subcellularLocation>
</comment>
<gene>
    <name evidence="15" type="ORF">COCSUDRAFT_64119</name>
</gene>
<evidence type="ECO:0000259" key="14">
    <source>
        <dbReference type="SMART" id="SM01372"/>
    </source>
</evidence>
<dbReference type="GO" id="GO:0070176">
    <property type="term" value="C:DRM complex"/>
    <property type="evidence" value="ECO:0007669"/>
    <property type="project" value="UniProtKB-ARBA"/>
</dbReference>
<evidence type="ECO:0000256" key="1">
    <source>
        <dbReference type="ARBA" id="ARBA00004123"/>
    </source>
</evidence>
<dbReference type="InterPro" id="IPR014889">
    <property type="entry name" value="Transc_factor_DP_C"/>
</dbReference>
<accession>I0Z983</accession>
<dbReference type="InterPro" id="IPR015648">
    <property type="entry name" value="Transcrpt_fac_DP"/>
</dbReference>
<dbReference type="GeneID" id="17045217"/>
<evidence type="ECO:0000256" key="4">
    <source>
        <dbReference type="ARBA" id="ARBA00022490"/>
    </source>
</evidence>
<dbReference type="KEGG" id="csl:COCSUDRAFT_64119"/>
<sequence>MDPGPSGLGGSLHDDLLRGFQDTGMYEYGVEYGIIQDGEIPEVQLRGDAASSDAATMSALNPQQFGGASVSGCDRDAIVNGQRLVLAADAAIADALKVGEATRLRMATDEHGAANGSEDADDPMQGTPPKQRKKRRVALALADHPAHSPDLPALQPTDEQGCDLLLLEQMSAARGMSSTGSEGASVGGRNNGKGLRHFSMKVCEKVESKGRTTYNEVADELVQEFSAPSLQAGSPGGAAYDEKNIRRRVYDALNVLMAMDIITKDKKEISWQGLPPAPASTLERLKEQRVRLRAKLAQQHAYLKETSKQHAAYRNLIVRNLDRPASALASIAAPHGAAPTALPLPFILIQVNPEASVEIQIADDNRQAMFDFAGTCFRIMGDDEVLYEMNMHLGGEGAQQQLTAPLQPAPRAPSPAVDSALSPAAAAIAAAAAARGPLPRLVPMGIASATALPPLAGGAPPSSMPGAGALASGLAALRGQAAALGVGQQLPPATWSRPEQQLVSPDSARAMEEGTPPDSVKSAGGQNGRIPQTPQSGGSLPGSIGGTMDLSPGGLLSAMTGVSSSQGSLMSPTPEMVGNAAQGWRWADPQNSAGISHASTSTPTAPSTQHLQDLMQQMHASRQEGMAGTYSQGFPIASLDASGHPYMRQWHQ</sequence>
<keyword evidence="16" id="KW-1185">Reference proteome</keyword>
<dbReference type="InterPro" id="IPR036388">
    <property type="entry name" value="WH-like_DNA-bd_sf"/>
</dbReference>
<dbReference type="SUPFAM" id="SSF144074">
    <property type="entry name" value="E2F-DP heterodimerization region"/>
    <property type="match status" value="1"/>
</dbReference>
<dbReference type="Proteomes" id="UP000007264">
    <property type="component" value="Unassembled WGS sequence"/>
</dbReference>
<dbReference type="AlphaFoldDB" id="I0Z983"/>
<keyword evidence="5 11" id="KW-0805">Transcription regulation</keyword>
<proteinExistence type="inferred from homology"/>
<dbReference type="InterPro" id="IPR036390">
    <property type="entry name" value="WH_DNA-bd_sf"/>
</dbReference>
<protein>
    <recommendedName>
        <fullName evidence="17">E2F/DP family winged-helix DNA-binding domain-containing protein</fullName>
    </recommendedName>
</protein>
<dbReference type="SMART" id="SM01138">
    <property type="entry name" value="DP"/>
    <property type="match status" value="1"/>
</dbReference>
<evidence type="ECO:0000256" key="2">
    <source>
        <dbReference type="ARBA" id="ARBA00004496"/>
    </source>
</evidence>
<dbReference type="SMART" id="SM01372">
    <property type="entry name" value="E2F_TDP"/>
    <property type="match status" value="1"/>
</dbReference>
<dbReference type="FunFam" id="1.10.10.10:FF:000187">
    <property type="entry name" value="Transcription factor-like protein DPB"/>
    <property type="match status" value="1"/>
</dbReference>
<dbReference type="CDD" id="cd14458">
    <property type="entry name" value="DP_DD"/>
    <property type="match status" value="1"/>
</dbReference>
<evidence type="ECO:0008006" key="17">
    <source>
        <dbReference type="Google" id="ProtNLM"/>
    </source>
</evidence>
<dbReference type="eggNOG" id="KOG2829">
    <property type="taxonomic scope" value="Eukaryota"/>
</dbReference>
<feature type="domain" description="Transcription factor DP C-terminal" evidence="13">
    <location>
        <begin position="280"/>
        <end position="426"/>
    </location>
</feature>
<feature type="compositionally biased region" description="Polar residues" evidence="12">
    <location>
        <begin position="529"/>
        <end position="538"/>
    </location>
</feature>
<dbReference type="OrthoDB" id="552115at2759"/>
<evidence type="ECO:0000256" key="9">
    <source>
        <dbReference type="ARBA" id="ARBA00023242"/>
    </source>
</evidence>
<dbReference type="GO" id="GO:0000981">
    <property type="term" value="F:DNA-binding transcription factor activity, RNA polymerase II-specific"/>
    <property type="evidence" value="ECO:0007669"/>
    <property type="project" value="TreeGrafter"/>
</dbReference>
<reference evidence="15 16" key="1">
    <citation type="journal article" date="2012" name="Genome Biol.">
        <title>The genome of the polar eukaryotic microalga coccomyxa subellipsoidea reveals traits of cold adaptation.</title>
        <authorList>
            <person name="Blanc G."/>
            <person name="Agarkova I."/>
            <person name="Grimwood J."/>
            <person name="Kuo A."/>
            <person name="Brueggeman A."/>
            <person name="Dunigan D."/>
            <person name="Gurnon J."/>
            <person name="Ladunga I."/>
            <person name="Lindquist E."/>
            <person name="Lucas S."/>
            <person name="Pangilinan J."/>
            <person name="Proschold T."/>
            <person name="Salamov A."/>
            <person name="Schmutz J."/>
            <person name="Weeks D."/>
            <person name="Yamada T."/>
            <person name="Claverie J.M."/>
            <person name="Grigoriev I."/>
            <person name="Van Etten J."/>
            <person name="Lomsadze A."/>
            <person name="Borodovsky M."/>
        </authorList>
    </citation>
    <scope>NUCLEOTIDE SEQUENCE [LARGE SCALE GENOMIC DNA]</scope>
    <source>
        <strain evidence="15 16">C-169</strain>
    </source>
</reference>
<evidence type="ECO:0000256" key="7">
    <source>
        <dbReference type="ARBA" id="ARBA00023125"/>
    </source>
</evidence>
<comment type="caution">
    <text evidence="15">The sequence shown here is derived from an EMBL/GenBank/DDBJ whole genome shotgun (WGS) entry which is preliminary data.</text>
</comment>
<dbReference type="SUPFAM" id="SSF46785">
    <property type="entry name" value="Winged helix' DNA-binding domain"/>
    <property type="match status" value="1"/>
</dbReference>
<dbReference type="GO" id="GO:0051726">
    <property type="term" value="P:regulation of cell cycle"/>
    <property type="evidence" value="ECO:0007669"/>
    <property type="project" value="InterPro"/>
</dbReference>
<evidence type="ECO:0000313" key="15">
    <source>
        <dbReference type="EMBL" id="EIE27202.1"/>
    </source>
</evidence>
<dbReference type="Gene3D" id="1.20.140.80">
    <property type="entry name" value="Transcription factor DP"/>
    <property type="match status" value="1"/>
</dbReference>
<comment type="similarity">
    <text evidence="3 11">Belongs to the E2F/DP family.</text>
</comment>
<dbReference type="InterPro" id="IPR037241">
    <property type="entry name" value="E2F-DP_heterodim"/>
</dbReference>
<dbReference type="InterPro" id="IPR003316">
    <property type="entry name" value="E2F_WHTH_DNA-bd_dom"/>
</dbReference>
<evidence type="ECO:0000256" key="10">
    <source>
        <dbReference type="ARBA" id="ARBA00023306"/>
    </source>
</evidence>
<evidence type="ECO:0000256" key="8">
    <source>
        <dbReference type="ARBA" id="ARBA00023163"/>
    </source>
</evidence>
<evidence type="ECO:0000256" key="11">
    <source>
        <dbReference type="RuleBase" id="RU003796"/>
    </source>
</evidence>
<evidence type="ECO:0000313" key="16">
    <source>
        <dbReference type="Proteomes" id="UP000007264"/>
    </source>
</evidence>
<dbReference type="RefSeq" id="XP_005651746.1">
    <property type="nucleotide sequence ID" value="XM_005651689.1"/>
</dbReference>
<keyword evidence="4" id="KW-0963">Cytoplasm</keyword>
<evidence type="ECO:0000256" key="5">
    <source>
        <dbReference type="ARBA" id="ARBA00023015"/>
    </source>
</evidence>
<dbReference type="GO" id="GO:0000977">
    <property type="term" value="F:RNA polymerase II transcription regulatory region sequence-specific DNA binding"/>
    <property type="evidence" value="ECO:0007669"/>
    <property type="project" value="TreeGrafter"/>
</dbReference>
<dbReference type="GO" id="GO:0005737">
    <property type="term" value="C:cytoplasm"/>
    <property type="evidence" value="ECO:0007669"/>
    <property type="project" value="UniProtKB-SubCell"/>
</dbReference>
<feature type="domain" description="E2F/DP family winged-helix DNA-binding" evidence="14">
    <location>
        <begin position="190"/>
        <end position="273"/>
    </location>
</feature>